<keyword evidence="2" id="KW-0812">Transmembrane</keyword>
<feature type="domain" description="DUF7144" evidence="3">
    <location>
        <begin position="50"/>
        <end position="161"/>
    </location>
</feature>
<protein>
    <recommendedName>
        <fullName evidence="3">DUF7144 domain-containing protein</fullName>
    </recommendedName>
</protein>
<proteinExistence type="predicted"/>
<evidence type="ECO:0000313" key="5">
    <source>
        <dbReference type="Proteomes" id="UP000642284"/>
    </source>
</evidence>
<evidence type="ECO:0000259" key="3">
    <source>
        <dbReference type="Pfam" id="PF23636"/>
    </source>
</evidence>
<comment type="caution">
    <text evidence="4">The sequence shown here is derived from an EMBL/GenBank/DDBJ whole genome shotgun (WGS) entry which is preliminary data.</text>
</comment>
<dbReference type="EMBL" id="JACTVJ010000007">
    <property type="protein sequence ID" value="MBC9714371.1"/>
    <property type="molecule type" value="Genomic_DNA"/>
</dbReference>
<feature type="transmembrane region" description="Helical" evidence="2">
    <location>
        <begin position="51"/>
        <end position="73"/>
    </location>
</feature>
<keyword evidence="2" id="KW-1133">Transmembrane helix</keyword>
<feature type="transmembrane region" description="Helical" evidence="2">
    <location>
        <begin position="142"/>
        <end position="159"/>
    </location>
</feature>
<accession>A0ABR7SIR8</accession>
<sequence>MTQPTGPTGTADPKGPTDTHPGWASATAGGPAPAGDKDSGSGGAWAAGGTMFAGVLMGVAGIVGALQGIAAIAEDDVYTRIGDYVFSFDLTTWGWIHLLIGIVVAVVGFGILKGQDWARGAGIGIAALYVVEYFLFLPYAPVWSVIAIAMGVFVIWALATDSSS</sequence>
<gene>
    <name evidence="4" type="ORF">H9Y04_17570</name>
</gene>
<evidence type="ECO:0000313" key="4">
    <source>
        <dbReference type="EMBL" id="MBC9714371.1"/>
    </source>
</evidence>
<dbReference type="Proteomes" id="UP000642284">
    <property type="component" value="Unassembled WGS sequence"/>
</dbReference>
<feature type="region of interest" description="Disordered" evidence="1">
    <location>
        <begin position="1"/>
        <end position="41"/>
    </location>
</feature>
<dbReference type="Pfam" id="PF23636">
    <property type="entry name" value="DUF7144"/>
    <property type="match status" value="1"/>
</dbReference>
<feature type="compositionally biased region" description="Low complexity" evidence="1">
    <location>
        <begin position="21"/>
        <end position="34"/>
    </location>
</feature>
<reference evidence="4 5" key="1">
    <citation type="submission" date="2020-08" db="EMBL/GenBank/DDBJ databases">
        <title>Genemic of Streptomyces polyaspartic.</title>
        <authorList>
            <person name="Liu W."/>
        </authorList>
    </citation>
    <scope>NUCLEOTIDE SEQUENCE [LARGE SCALE GENOMIC DNA]</scope>
    <source>
        <strain evidence="4 5">TRM66268-LWL</strain>
    </source>
</reference>
<evidence type="ECO:0000256" key="2">
    <source>
        <dbReference type="SAM" id="Phobius"/>
    </source>
</evidence>
<feature type="transmembrane region" description="Helical" evidence="2">
    <location>
        <begin position="93"/>
        <end position="112"/>
    </location>
</feature>
<organism evidence="4 5">
    <name type="scientific">Streptomyces polyasparticus</name>
    <dbReference type="NCBI Taxonomy" id="2767826"/>
    <lineage>
        <taxon>Bacteria</taxon>
        <taxon>Bacillati</taxon>
        <taxon>Actinomycetota</taxon>
        <taxon>Actinomycetes</taxon>
        <taxon>Kitasatosporales</taxon>
        <taxon>Streptomycetaceae</taxon>
        <taxon>Streptomyces</taxon>
    </lineage>
</organism>
<keyword evidence="2" id="KW-0472">Membrane</keyword>
<evidence type="ECO:0000256" key="1">
    <source>
        <dbReference type="SAM" id="MobiDB-lite"/>
    </source>
</evidence>
<dbReference type="InterPro" id="IPR055568">
    <property type="entry name" value="DUF7144"/>
</dbReference>
<name>A0ABR7SIR8_9ACTN</name>
<keyword evidence="5" id="KW-1185">Reference proteome</keyword>